<gene>
    <name evidence="2" type="ORF">F444_12596</name>
</gene>
<evidence type="ECO:0000256" key="1">
    <source>
        <dbReference type="SAM" id="MobiDB-lite"/>
    </source>
</evidence>
<reference evidence="2 3" key="1">
    <citation type="submission" date="2013-11" db="EMBL/GenBank/DDBJ databases">
        <title>The Genome Sequence of Phytophthora parasitica P1976.</title>
        <authorList>
            <consortium name="The Broad Institute Genomics Platform"/>
            <person name="Russ C."/>
            <person name="Tyler B."/>
            <person name="Panabieres F."/>
            <person name="Shan W."/>
            <person name="Tripathy S."/>
            <person name="Grunwald N."/>
            <person name="Machado M."/>
            <person name="Johnson C.S."/>
            <person name="Walker B."/>
            <person name="Young S."/>
            <person name="Zeng Q."/>
            <person name="Gargeya S."/>
            <person name="Fitzgerald M."/>
            <person name="Haas B."/>
            <person name="Abouelleil A."/>
            <person name="Allen A.W."/>
            <person name="Alvarado L."/>
            <person name="Arachchi H.M."/>
            <person name="Berlin A.M."/>
            <person name="Chapman S.B."/>
            <person name="Gainer-Dewar J."/>
            <person name="Goldberg J."/>
            <person name="Griggs A."/>
            <person name="Gujja S."/>
            <person name="Hansen M."/>
            <person name="Howarth C."/>
            <person name="Imamovic A."/>
            <person name="Ireland A."/>
            <person name="Larimer J."/>
            <person name="McCowan C."/>
            <person name="Murphy C."/>
            <person name="Pearson M."/>
            <person name="Poon T.W."/>
            <person name="Priest M."/>
            <person name="Roberts A."/>
            <person name="Saif S."/>
            <person name="Shea T."/>
            <person name="Sisk P."/>
            <person name="Sykes S."/>
            <person name="Wortman J."/>
            <person name="Nusbaum C."/>
            <person name="Birren B."/>
        </authorList>
    </citation>
    <scope>NUCLEOTIDE SEQUENCE [LARGE SCALE GENOMIC DNA]</scope>
    <source>
        <strain evidence="2 3">P1976</strain>
    </source>
</reference>
<organism evidence="2 3">
    <name type="scientific">Phytophthora nicotianae P1976</name>
    <dbReference type="NCBI Taxonomy" id="1317066"/>
    <lineage>
        <taxon>Eukaryota</taxon>
        <taxon>Sar</taxon>
        <taxon>Stramenopiles</taxon>
        <taxon>Oomycota</taxon>
        <taxon>Peronosporomycetes</taxon>
        <taxon>Peronosporales</taxon>
        <taxon>Peronosporaceae</taxon>
        <taxon>Phytophthora</taxon>
    </lineage>
</organism>
<evidence type="ECO:0000313" key="2">
    <source>
        <dbReference type="EMBL" id="ETO70989.1"/>
    </source>
</evidence>
<feature type="non-terminal residue" evidence="2">
    <location>
        <position position="1"/>
    </location>
</feature>
<feature type="compositionally biased region" description="Basic and acidic residues" evidence="1">
    <location>
        <begin position="21"/>
        <end position="38"/>
    </location>
</feature>
<dbReference type="EMBL" id="ANJA01002244">
    <property type="protein sequence ID" value="ETO70989.1"/>
    <property type="molecule type" value="Genomic_DNA"/>
</dbReference>
<name>A0A080ZWH8_PHYNI</name>
<accession>A0A080ZWH8</accession>
<feature type="compositionally biased region" description="Low complexity" evidence="1">
    <location>
        <begin position="10"/>
        <end position="20"/>
    </location>
</feature>
<sequence length="38" mass="4115">VPSSGVKDATGTNKNTSTTKNTERQHRGQGHRDHTSHS</sequence>
<dbReference type="Proteomes" id="UP000028582">
    <property type="component" value="Unassembled WGS sequence"/>
</dbReference>
<comment type="caution">
    <text evidence="2">The sequence shown here is derived from an EMBL/GenBank/DDBJ whole genome shotgun (WGS) entry which is preliminary data.</text>
</comment>
<protein>
    <submittedName>
        <fullName evidence="2">Uncharacterized protein</fullName>
    </submittedName>
</protein>
<evidence type="ECO:0000313" key="3">
    <source>
        <dbReference type="Proteomes" id="UP000028582"/>
    </source>
</evidence>
<dbReference type="AlphaFoldDB" id="A0A080ZWH8"/>
<feature type="region of interest" description="Disordered" evidence="1">
    <location>
        <begin position="1"/>
        <end position="38"/>
    </location>
</feature>
<proteinExistence type="predicted"/>